<keyword evidence="1" id="KW-0560">Oxidoreductase</keyword>
<protein>
    <submittedName>
        <fullName evidence="1">NAD-dependent isocitrate dehydrogenase</fullName>
        <ecNumber evidence="1">1.1.1.41</ecNumber>
    </submittedName>
</protein>
<reference evidence="1" key="1">
    <citation type="journal article" date="2023" name="Genome Biol. Evol.">
        <title>First Whole Genome Sequence and Flow Cytometry Genome Size Data for the Lichen-Forming Fungus Ramalina farinacea (Ascomycota).</title>
        <authorList>
            <person name="Llewellyn T."/>
            <person name="Mian S."/>
            <person name="Hill R."/>
            <person name="Leitch I.J."/>
            <person name="Gaya E."/>
        </authorList>
    </citation>
    <scope>NUCLEOTIDE SEQUENCE</scope>
    <source>
        <strain evidence="1">LIQ254RAFAR</strain>
    </source>
</reference>
<dbReference type="EMBL" id="JAPUFD010000001">
    <property type="protein sequence ID" value="MDI1485308.1"/>
    <property type="molecule type" value="Genomic_DNA"/>
</dbReference>
<evidence type="ECO:0000313" key="2">
    <source>
        <dbReference type="Proteomes" id="UP001161017"/>
    </source>
</evidence>
<gene>
    <name evidence="1" type="primary">IDH2_1</name>
    <name evidence="1" type="ORF">OHK93_000445</name>
</gene>
<dbReference type="GO" id="GO:0004449">
    <property type="term" value="F:isocitrate dehydrogenase (NAD+) activity"/>
    <property type="evidence" value="ECO:0007669"/>
    <property type="project" value="UniProtKB-EC"/>
</dbReference>
<dbReference type="Proteomes" id="UP001161017">
    <property type="component" value="Unassembled WGS sequence"/>
</dbReference>
<dbReference type="EC" id="1.1.1.41" evidence="1"/>
<name>A0AA43QEW6_9LECA</name>
<comment type="caution">
    <text evidence="1">The sequence shown here is derived from an EMBL/GenBank/DDBJ whole genome shotgun (WGS) entry which is preliminary data.</text>
</comment>
<accession>A0AA43QEW6</accession>
<keyword evidence="2" id="KW-1185">Reference proteome</keyword>
<evidence type="ECO:0000313" key="1">
    <source>
        <dbReference type="EMBL" id="MDI1485308.1"/>
    </source>
</evidence>
<sequence>MIGSRCVAASARQSLRRSYAPRQALTAINQIRCYAIPVEDKVAKFKGQKGSDVLTQPIPQQRRLGR</sequence>
<proteinExistence type="predicted"/>
<dbReference type="AlphaFoldDB" id="A0AA43QEW6"/>
<organism evidence="1 2">
    <name type="scientific">Ramalina farinacea</name>
    <dbReference type="NCBI Taxonomy" id="258253"/>
    <lineage>
        <taxon>Eukaryota</taxon>
        <taxon>Fungi</taxon>
        <taxon>Dikarya</taxon>
        <taxon>Ascomycota</taxon>
        <taxon>Pezizomycotina</taxon>
        <taxon>Lecanoromycetes</taxon>
        <taxon>OSLEUM clade</taxon>
        <taxon>Lecanoromycetidae</taxon>
        <taxon>Lecanorales</taxon>
        <taxon>Lecanorineae</taxon>
        <taxon>Ramalinaceae</taxon>
        <taxon>Ramalina</taxon>
    </lineage>
</organism>